<dbReference type="EMBL" id="CYPW01000024">
    <property type="protein sequence ID" value="CUH53061.1"/>
    <property type="molecule type" value="Genomic_DNA"/>
</dbReference>
<gene>
    <name evidence="2" type="ORF">SHM7688_02513</name>
</gene>
<keyword evidence="1" id="KW-0732">Signal</keyword>
<accession>A0A0P1ERG6</accession>
<feature type="signal peptide" evidence="1">
    <location>
        <begin position="1"/>
        <end position="22"/>
    </location>
</feature>
<dbReference type="Proteomes" id="UP000054823">
    <property type="component" value="Unassembled WGS sequence"/>
</dbReference>
<dbReference type="OrthoDB" id="9916054at2"/>
<evidence type="ECO:0000256" key="1">
    <source>
        <dbReference type="SAM" id="SignalP"/>
    </source>
</evidence>
<dbReference type="AlphaFoldDB" id="A0A0P1ERG6"/>
<organism evidence="2 3">
    <name type="scientific">Shimia marina</name>
    <dbReference type="NCBI Taxonomy" id="321267"/>
    <lineage>
        <taxon>Bacteria</taxon>
        <taxon>Pseudomonadati</taxon>
        <taxon>Pseudomonadota</taxon>
        <taxon>Alphaproteobacteria</taxon>
        <taxon>Rhodobacterales</taxon>
        <taxon>Roseobacteraceae</taxon>
    </lineage>
</organism>
<proteinExistence type="predicted"/>
<evidence type="ECO:0000313" key="3">
    <source>
        <dbReference type="Proteomes" id="UP000054823"/>
    </source>
</evidence>
<protein>
    <submittedName>
        <fullName evidence="2">Uncharacterized protein</fullName>
    </submittedName>
</protein>
<dbReference type="STRING" id="321267.SHM7688_02513"/>
<dbReference type="RefSeq" id="WP_058240221.1">
    <property type="nucleotide sequence ID" value="NZ_CYPW01000024.1"/>
</dbReference>
<feature type="chain" id="PRO_5006061818" evidence="1">
    <location>
        <begin position="23"/>
        <end position="260"/>
    </location>
</feature>
<keyword evidence="3" id="KW-1185">Reference proteome</keyword>
<evidence type="ECO:0000313" key="2">
    <source>
        <dbReference type="EMBL" id="CUH53061.1"/>
    </source>
</evidence>
<sequence length="260" mass="29059">MIFHRALAATVAVTVSYGSAFATDLATISTANFTQSVKQIRSAFEAQGYQCERLAIMDPDDGKVDETGCAIWKEEFFFSGQDKRQMWNMRYQKDHEMLIVVFDAQPDKDRVLMIGQASFFEEAAVAISSSDFLQDKLSVLSGTTPTFGTFDASEDELDLCLLMTEEAMVLAPADLPDFALEETQSFLGSQVSPAAILCERWMSQERDTVVEFVQSDAGPTYARKIEYYAKDGKAQQYMDMLWDVQAVANWTQGTEHSEGN</sequence>
<reference evidence="2 3" key="1">
    <citation type="submission" date="2015-09" db="EMBL/GenBank/DDBJ databases">
        <authorList>
            <consortium name="Swine Surveillance"/>
        </authorList>
    </citation>
    <scope>NUCLEOTIDE SEQUENCE [LARGE SCALE GENOMIC DNA]</scope>
    <source>
        <strain evidence="2 3">CECT 7688</strain>
    </source>
</reference>
<name>A0A0P1ERG6_9RHOB</name>